<dbReference type="Proteomes" id="UP001055101">
    <property type="component" value="Unassembled WGS sequence"/>
</dbReference>
<evidence type="ECO:0000313" key="2">
    <source>
        <dbReference type="Proteomes" id="UP001055101"/>
    </source>
</evidence>
<organism evidence="1 2">
    <name type="scientific">Methylobacterium thuringiense</name>
    <dbReference type="NCBI Taxonomy" id="1003091"/>
    <lineage>
        <taxon>Bacteria</taxon>
        <taxon>Pseudomonadati</taxon>
        <taxon>Pseudomonadota</taxon>
        <taxon>Alphaproteobacteria</taxon>
        <taxon>Hyphomicrobiales</taxon>
        <taxon>Methylobacteriaceae</taxon>
        <taxon>Methylobacterium</taxon>
    </lineage>
</organism>
<dbReference type="RefSeq" id="WP_238231174.1">
    <property type="nucleotide sequence ID" value="NZ_BPRA01000006.1"/>
</dbReference>
<accession>A0ABQ4TIR1</accession>
<name>A0ABQ4TIR1_9HYPH</name>
<proteinExistence type="predicted"/>
<protein>
    <submittedName>
        <fullName evidence="1">Uncharacterized protein</fullName>
    </submittedName>
</protein>
<evidence type="ECO:0000313" key="1">
    <source>
        <dbReference type="EMBL" id="GJE54816.1"/>
    </source>
</evidence>
<reference evidence="1" key="1">
    <citation type="journal article" date="2021" name="Front. Microbiol.">
        <title>Comprehensive Comparative Genomics and Phenotyping of Methylobacterium Species.</title>
        <authorList>
            <person name="Alessa O."/>
            <person name="Ogura Y."/>
            <person name="Fujitani Y."/>
            <person name="Takami H."/>
            <person name="Hayashi T."/>
            <person name="Sahin N."/>
            <person name="Tani A."/>
        </authorList>
    </citation>
    <scope>NUCLEOTIDE SEQUENCE</scope>
    <source>
        <strain evidence="1">DSM 23674</strain>
    </source>
</reference>
<sequence>MAALTPDRELQFSPLGGRVTQQGITVIVFIYRFADAPNDPWQLEVVDHDGGSTVWDETFTTDDDALAAFAQAAQVNGIGAFAELEADKKH</sequence>
<keyword evidence="2" id="KW-1185">Reference proteome</keyword>
<comment type="caution">
    <text evidence="1">The sequence shown here is derived from an EMBL/GenBank/DDBJ whole genome shotgun (WGS) entry which is preliminary data.</text>
</comment>
<dbReference type="EMBL" id="BPRA01000006">
    <property type="protein sequence ID" value="GJE54816.1"/>
    <property type="molecule type" value="Genomic_DNA"/>
</dbReference>
<reference evidence="1" key="2">
    <citation type="submission" date="2021-08" db="EMBL/GenBank/DDBJ databases">
        <authorList>
            <person name="Tani A."/>
            <person name="Ola A."/>
            <person name="Ogura Y."/>
            <person name="Katsura K."/>
            <person name="Hayashi T."/>
        </authorList>
    </citation>
    <scope>NUCLEOTIDE SEQUENCE</scope>
    <source>
        <strain evidence="1">DSM 23674</strain>
    </source>
</reference>
<gene>
    <name evidence="1" type="ORF">EKPJFOCH_1301</name>
</gene>